<dbReference type="GO" id="GO:0050909">
    <property type="term" value="P:sensory perception of taste"/>
    <property type="evidence" value="ECO:0007669"/>
    <property type="project" value="InterPro"/>
</dbReference>
<dbReference type="Pfam" id="PF08395">
    <property type="entry name" value="7tm_7"/>
    <property type="match status" value="1"/>
</dbReference>
<proteinExistence type="predicted"/>
<evidence type="ECO:0000256" key="2">
    <source>
        <dbReference type="ARBA" id="ARBA00022475"/>
    </source>
</evidence>
<reference evidence="7" key="2">
    <citation type="submission" date="2020-05" db="UniProtKB">
        <authorList>
            <consortium name="EnsemblMetazoa"/>
        </authorList>
    </citation>
    <scope>IDENTIFICATION</scope>
    <source>
        <strain evidence="7">maculatus3</strain>
    </source>
</reference>
<feature type="transmembrane region" description="Helical" evidence="6">
    <location>
        <begin position="39"/>
        <end position="55"/>
    </location>
</feature>
<feature type="transmembrane region" description="Helical" evidence="6">
    <location>
        <begin position="213"/>
        <end position="234"/>
    </location>
</feature>
<evidence type="ECO:0000256" key="6">
    <source>
        <dbReference type="SAM" id="Phobius"/>
    </source>
</evidence>
<keyword evidence="8" id="KW-1185">Reference proteome</keyword>
<protein>
    <recommendedName>
        <fullName evidence="9">Gustatory receptor</fullName>
    </recommendedName>
</protein>
<evidence type="ECO:0000256" key="1">
    <source>
        <dbReference type="ARBA" id="ARBA00004651"/>
    </source>
</evidence>
<evidence type="ECO:0000256" key="3">
    <source>
        <dbReference type="ARBA" id="ARBA00022692"/>
    </source>
</evidence>
<evidence type="ECO:0000256" key="4">
    <source>
        <dbReference type="ARBA" id="ARBA00022989"/>
    </source>
</evidence>
<evidence type="ECO:0000256" key="5">
    <source>
        <dbReference type="ARBA" id="ARBA00023136"/>
    </source>
</evidence>
<dbReference type="EnsemblMetazoa" id="AMAM020642-RA">
    <property type="protein sequence ID" value="AMAM020642-PA"/>
    <property type="gene ID" value="AMAM020642"/>
</dbReference>
<organism evidence="7 8">
    <name type="scientific">Anopheles maculatus</name>
    <dbReference type="NCBI Taxonomy" id="74869"/>
    <lineage>
        <taxon>Eukaryota</taxon>
        <taxon>Metazoa</taxon>
        <taxon>Ecdysozoa</taxon>
        <taxon>Arthropoda</taxon>
        <taxon>Hexapoda</taxon>
        <taxon>Insecta</taxon>
        <taxon>Pterygota</taxon>
        <taxon>Neoptera</taxon>
        <taxon>Endopterygota</taxon>
        <taxon>Diptera</taxon>
        <taxon>Nematocera</taxon>
        <taxon>Culicoidea</taxon>
        <taxon>Culicidae</taxon>
        <taxon>Anophelinae</taxon>
        <taxon>Anopheles</taxon>
        <taxon>Anopheles maculatus group</taxon>
    </lineage>
</organism>
<dbReference type="VEuPathDB" id="VectorBase:AMAM020642"/>
<dbReference type="AlphaFoldDB" id="A0A182T6I0"/>
<keyword evidence="4 6" id="KW-1133">Transmembrane helix</keyword>
<dbReference type="Proteomes" id="UP000075901">
    <property type="component" value="Unassembled WGS sequence"/>
</dbReference>
<reference evidence="8" key="1">
    <citation type="submission" date="2013-09" db="EMBL/GenBank/DDBJ databases">
        <title>The Genome Sequence of Anopheles maculatus species B.</title>
        <authorList>
            <consortium name="The Broad Institute Genomics Platform"/>
            <person name="Neafsey D.E."/>
            <person name="Besansky N."/>
            <person name="Howell P."/>
            <person name="Walton C."/>
            <person name="Young S.K."/>
            <person name="Zeng Q."/>
            <person name="Gargeya S."/>
            <person name="Fitzgerald M."/>
            <person name="Haas B."/>
            <person name="Abouelleil A."/>
            <person name="Allen A.W."/>
            <person name="Alvarado L."/>
            <person name="Arachchi H.M."/>
            <person name="Berlin A.M."/>
            <person name="Chapman S.B."/>
            <person name="Gainer-Dewar J."/>
            <person name="Goldberg J."/>
            <person name="Griggs A."/>
            <person name="Gujja S."/>
            <person name="Hansen M."/>
            <person name="Howarth C."/>
            <person name="Imamovic A."/>
            <person name="Ireland A."/>
            <person name="Larimer J."/>
            <person name="McCowan C."/>
            <person name="Murphy C."/>
            <person name="Pearson M."/>
            <person name="Poon T.W."/>
            <person name="Priest M."/>
            <person name="Roberts A."/>
            <person name="Saif S."/>
            <person name="Shea T."/>
            <person name="Sisk P."/>
            <person name="Sykes S."/>
            <person name="Wortman J."/>
            <person name="Nusbaum C."/>
            <person name="Birren B."/>
        </authorList>
    </citation>
    <scope>NUCLEOTIDE SEQUENCE [LARGE SCALE GENOMIC DNA]</scope>
    <source>
        <strain evidence="8">maculatus3</strain>
    </source>
</reference>
<name>A0A182T6I0_9DIPT</name>
<evidence type="ECO:0000313" key="8">
    <source>
        <dbReference type="Proteomes" id="UP000075901"/>
    </source>
</evidence>
<feature type="transmembrane region" description="Helical" evidence="6">
    <location>
        <begin position="167"/>
        <end position="193"/>
    </location>
</feature>
<dbReference type="InterPro" id="IPR013604">
    <property type="entry name" value="7TM_chemorcpt"/>
</dbReference>
<keyword evidence="2" id="KW-1003">Cell membrane</keyword>
<evidence type="ECO:0008006" key="9">
    <source>
        <dbReference type="Google" id="ProtNLM"/>
    </source>
</evidence>
<dbReference type="GO" id="GO:0005886">
    <property type="term" value="C:plasma membrane"/>
    <property type="evidence" value="ECO:0007669"/>
    <property type="project" value="UniProtKB-SubCell"/>
</dbReference>
<keyword evidence="3 6" id="KW-0812">Transmembrane</keyword>
<feature type="transmembrane region" description="Helical" evidence="6">
    <location>
        <begin position="67"/>
        <end position="95"/>
    </location>
</feature>
<evidence type="ECO:0000313" key="7">
    <source>
        <dbReference type="EnsemblMetazoa" id="AMAM020642-PA"/>
    </source>
</evidence>
<comment type="subcellular location">
    <subcellularLocation>
        <location evidence="1">Cell membrane</location>
        <topology evidence="1">Multi-pass membrane protein</topology>
    </subcellularLocation>
</comment>
<sequence length="244" mass="29189">MSACIRQNRVTFRIITAIYFVPATYNQTNNTFIEKPSNRVLFGVGLLLSLGYFYHDFCVQNVFFVDLAPFAFTIVLVELILFSSVPMVIVLNNFYHRKRMTKLLNILFIDDNLLDSSSIRMGRLRMEQLKVLFERMQREEEFEYFFEFFITRFERYVVQIDEINRCFAFPIITVFTLGLVELSYFTFECYHVITDGVPDREMYDGFEDWIISQFWQMLYCNFLLLVVSSCESTLKKPYFIINFR</sequence>
<keyword evidence="5 6" id="KW-0472">Membrane</keyword>
<accession>A0A182T6I0</accession>